<dbReference type="EMBL" id="FOCM01000001">
    <property type="protein sequence ID" value="SEM69707.1"/>
    <property type="molecule type" value="Genomic_DNA"/>
</dbReference>
<evidence type="ECO:0000313" key="1">
    <source>
        <dbReference type="EMBL" id="SEM69707.1"/>
    </source>
</evidence>
<dbReference type="AlphaFoldDB" id="A0A1H8AJK5"/>
<reference evidence="2" key="1">
    <citation type="submission" date="2016-10" db="EMBL/GenBank/DDBJ databases">
        <authorList>
            <person name="Varghese N."/>
            <person name="Submissions S."/>
        </authorList>
    </citation>
    <scope>NUCLEOTIDE SEQUENCE [LARGE SCALE GENOMIC DNA]</scope>
    <source>
        <strain evidence="2">DSM 26893</strain>
    </source>
</reference>
<gene>
    <name evidence="1" type="ORF">SAMN04488011_101152</name>
</gene>
<proteinExistence type="predicted"/>
<dbReference type="Proteomes" id="UP000199372">
    <property type="component" value="Unassembled WGS sequence"/>
</dbReference>
<dbReference type="OrthoDB" id="7354488at2"/>
<name>A0A1H8AJK5_9RHOB</name>
<keyword evidence="2" id="KW-1185">Reference proteome</keyword>
<dbReference type="RefSeq" id="WP_139209902.1">
    <property type="nucleotide sequence ID" value="NZ_FOCM01000001.1"/>
</dbReference>
<accession>A0A1H8AJK5</accession>
<evidence type="ECO:0000313" key="2">
    <source>
        <dbReference type="Proteomes" id="UP000199372"/>
    </source>
</evidence>
<sequence length="206" mass="23365">MFAPCGYESLHVLWNDFVRRHAESLCAIARTKYIATEPTSDRYPWPDFEAFGSPADFVEQAFIETFDVQAITLVTAHMAIGRYATIDPNSQFRLLERLSVFEATTHVCEHDPEATIAALRDERSLTREQRKAWSENMGHEGETITDRHYAKIPGESRAELLEEIGTDDQAKSRFGPDLRRRLEEIRNELDACLKASSPDEASASIS</sequence>
<protein>
    <submittedName>
        <fullName evidence="1">Uncharacterized protein</fullName>
    </submittedName>
</protein>
<organism evidence="1 2">
    <name type="scientific">Palleronia pelagia</name>
    <dbReference type="NCBI Taxonomy" id="387096"/>
    <lineage>
        <taxon>Bacteria</taxon>
        <taxon>Pseudomonadati</taxon>
        <taxon>Pseudomonadota</taxon>
        <taxon>Alphaproteobacteria</taxon>
        <taxon>Rhodobacterales</taxon>
        <taxon>Roseobacteraceae</taxon>
        <taxon>Palleronia</taxon>
    </lineage>
</organism>